<proteinExistence type="inferred from homology"/>
<evidence type="ECO:0000256" key="2">
    <source>
        <dbReference type="ARBA" id="ARBA00022745"/>
    </source>
</evidence>
<evidence type="ECO:0000313" key="10">
    <source>
        <dbReference type="EMBL" id="PTQ44325.1"/>
    </source>
</evidence>
<dbReference type="Proteomes" id="UP000244005">
    <property type="component" value="Unassembled WGS sequence"/>
</dbReference>
<dbReference type="GO" id="GO:0000976">
    <property type="term" value="F:transcription cis-regulatory region binding"/>
    <property type="evidence" value="ECO:0007669"/>
    <property type="project" value="UniProtKB-ARBA"/>
</dbReference>
<dbReference type="Gramene" id="Mp4g22310.1">
    <property type="protein sequence ID" value="Mp4g22310.1.cds"/>
    <property type="gene ID" value="Mp4g22310"/>
</dbReference>
<organism evidence="10 11">
    <name type="scientific">Marchantia polymorpha</name>
    <name type="common">Common liverwort</name>
    <name type="synonym">Marchantia aquatica</name>
    <dbReference type="NCBI Taxonomy" id="3197"/>
    <lineage>
        <taxon>Eukaryota</taxon>
        <taxon>Viridiplantae</taxon>
        <taxon>Streptophyta</taxon>
        <taxon>Embryophyta</taxon>
        <taxon>Marchantiophyta</taxon>
        <taxon>Marchantiopsida</taxon>
        <taxon>Marchantiidae</taxon>
        <taxon>Marchantiales</taxon>
        <taxon>Marchantiaceae</taxon>
        <taxon>Marchantia</taxon>
    </lineage>
</organism>
<evidence type="ECO:0000259" key="9">
    <source>
        <dbReference type="PROSITE" id="PS51032"/>
    </source>
</evidence>
<evidence type="ECO:0000256" key="6">
    <source>
        <dbReference type="ARBA" id="ARBA00023242"/>
    </source>
</evidence>
<keyword evidence="11" id="KW-1185">Reference proteome</keyword>
<dbReference type="AlphaFoldDB" id="A0A2R6XDZ7"/>
<feature type="compositionally biased region" description="Pro residues" evidence="8">
    <location>
        <begin position="144"/>
        <end position="154"/>
    </location>
</feature>
<evidence type="ECO:0000256" key="3">
    <source>
        <dbReference type="ARBA" id="ARBA00023015"/>
    </source>
</evidence>
<evidence type="ECO:0000313" key="11">
    <source>
        <dbReference type="Proteomes" id="UP000244005"/>
    </source>
</evidence>
<evidence type="ECO:0000256" key="7">
    <source>
        <dbReference type="ARBA" id="ARBA00024343"/>
    </source>
</evidence>
<accession>A0A2R6XDZ7</accession>
<feature type="compositionally biased region" description="Low complexity" evidence="8">
    <location>
        <begin position="127"/>
        <end position="143"/>
    </location>
</feature>
<dbReference type="GO" id="GO:0003700">
    <property type="term" value="F:DNA-binding transcription factor activity"/>
    <property type="evidence" value="ECO:0007669"/>
    <property type="project" value="InterPro"/>
</dbReference>
<dbReference type="GO" id="GO:0005634">
    <property type="term" value="C:nucleus"/>
    <property type="evidence" value="ECO:0007669"/>
    <property type="project" value="UniProtKB-SubCell"/>
</dbReference>
<dbReference type="PANTHER" id="PTHR31657:SF40">
    <property type="entry name" value="ETHYLENE-RESPONSIVE TRANSCRIPTION FACTOR ERF062"/>
    <property type="match status" value="1"/>
</dbReference>
<dbReference type="InterPro" id="IPR036955">
    <property type="entry name" value="AP2/ERF_dom_sf"/>
</dbReference>
<dbReference type="InterPro" id="IPR016177">
    <property type="entry name" value="DNA-bd_dom_sf"/>
</dbReference>
<dbReference type="EMBL" id="KZ772692">
    <property type="protein sequence ID" value="PTQ44325.1"/>
    <property type="molecule type" value="Genomic_DNA"/>
</dbReference>
<comment type="similarity">
    <text evidence="7">Belongs to the AP2/ERF transcription factor family. ERF subfamily.</text>
</comment>
<keyword evidence="4" id="KW-0238">DNA-binding</keyword>
<name>A0A2R6XDZ7_MARPO</name>
<dbReference type="PANTHER" id="PTHR31657">
    <property type="entry name" value="ETHYLENE-RESPONSIVE TRANSCRIPTION FACTOR ERF061"/>
    <property type="match status" value="1"/>
</dbReference>
<gene>
    <name evidence="10" type="ORF">MARPO_0020s0001</name>
</gene>
<evidence type="ECO:0000256" key="4">
    <source>
        <dbReference type="ARBA" id="ARBA00023125"/>
    </source>
</evidence>
<evidence type="ECO:0000256" key="5">
    <source>
        <dbReference type="ARBA" id="ARBA00023163"/>
    </source>
</evidence>
<dbReference type="SUPFAM" id="SSF54171">
    <property type="entry name" value="DNA-binding domain"/>
    <property type="match status" value="1"/>
</dbReference>
<keyword evidence="3" id="KW-0805">Transcription regulation</keyword>
<evidence type="ECO:0000256" key="8">
    <source>
        <dbReference type="SAM" id="MobiDB-lite"/>
    </source>
</evidence>
<dbReference type="PROSITE" id="PS51032">
    <property type="entry name" value="AP2_ERF"/>
    <property type="match status" value="1"/>
</dbReference>
<dbReference type="SMART" id="SM00380">
    <property type="entry name" value="AP2"/>
    <property type="match status" value="1"/>
</dbReference>
<dbReference type="InterPro" id="IPR051758">
    <property type="entry name" value="ERF/AP2-like"/>
</dbReference>
<dbReference type="OrthoDB" id="550883at2759"/>
<sequence length="271" mass="30500">MRCVAEELIQNQLTALLQPSLPYELFIDSIDAQPSLRGVRQRTWDKWMVEIRDPGNRRRVWLGTFNTKEGFENGQKIPRDDNVQCKDAYRPTPLPSERKAKKFNETKLLSPKESPLFSSEAEDNSRSSRSPTFNSSSSERTAPTTPPPPIPPTNLMPGTYSADCSQIYFTHLSSAKVERGSPADIRLSIGSRSDPLATGLVYAKRDSCLNEKIRSRLLMYLRASVRARDLPQPVIEHAAISMTCGLQLYLHQIRPDLREGKDIVKTSPSAN</sequence>
<keyword evidence="2" id="KW-0936">Ethylene signaling pathway</keyword>
<feature type="domain" description="AP2/ERF" evidence="9">
    <location>
        <begin position="35"/>
        <end position="69"/>
    </location>
</feature>
<comment type="subcellular location">
    <subcellularLocation>
        <location evidence="1">Nucleus</location>
    </subcellularLocation>
</comment>
<protein>
    <recommendedName>
        <fullName evidence="9">AP2/ERF domain-containing protein</fullName>
    </recommendedName>
</protein>
<dbReference type="Gene3D" id="3.30.730.10">
    <property type="entry name" value="AP2/ERF domain"/>
    <property type="match status" value="1"/>
</dbReference>
<evidence type="ECO:0000256" key="1">
    <source>
        <dbReference type="ARBA" id="ARBA00004123"/>
    </source>
</evidence>
<dbReference type="InterPro" id="IPR001471">
    <property type="entry name" value="AP2/ERF_dom"/>
</dbReference>
<dbReference type="PRINTS" id="PR00367">
    <property type="entry name" value="ETHRSPELEMNT"/>
</dbReference>
<dbReference type="GO" id="GO:0009873">
    <property type="term" value="P:ethylene-activated signaling pathway"/>
    <property type="evidence" value="ECO:0007669"/>
    <property type="project" value="UniProtKB-KW"/>
</dbReference>
<keyword evidence="5" id="KW-0804">Transcription</keyword>
<feature type="compositionally biased region" description="Basic and acidic residues" evidence="8">
    <location>
        <begin position="96"/>
        <end position="105"/>
    </location>
</feature>
<dbReference type="CDD" id="cd00018">
    <property type="entry name" value="AP2"/>
    <property type="match status" value="1"/>
</dbReference>
<keyword evidence="6" id="KW-0539">Nucleus</keyword>
<reference evidence="11" key="1">
    <citation type="journal article" date="2017" name="Cell">
        <title>Insights into land plant evolution garnered from the Marchantia polymorpha genome.</title>
        <authorList>
            <person name="Bowman J.L."/>
            <person name="Kohchi T."/>
            <person name="Yamato K.T."/>
            <person name="Jenkins J."/>
            <person name="Shu S."/>
            <person name="Ishizaki K."/>
            <person name="Yamaoka S."/>
            <person name="Nishihama R."/>
            <person name="Nakamura Y."/>
            <person name="Berger F."/>
            <person name="Adam C."/>
            <person name="Aki S.S."/>
            <person name="Althoff F."/>
            <person name="Araki T."/>
            <person name="Arteaga-Vazquez M.A."/>
            <person name="Balasubrmanian S."/>
            <person name="Barry K."/>
            <person name="Bauer D."/>
            <person name="Boehm C.R."/>
            <person name="Briginshaw L."/>
            <person name="Caballero-Perez J."/>
            <person name="Catarino B."/>
            <person name="Chen F."/>
            <person name="Chiyoda S."/>
            <person name="Chovatia M."/>
            <person name="Davies K.M."/>
            <person name="Delmans M."/>
            <person name="Demura T."/>
            <person name="Dierschke T."/>
            <person name="Dolan L."/>
            <person name="Dorantes-Acosta A.E."/>
            <person name="Eklund D.M."/>
            <person name="Florent S.N."/>
            <person name="Flores-Sandoval E."/>
            <person name="Fujiyama A."/>
            <person name="Fukuzawa H."/>
            <person name="Galik B."/>
            <person name="Grimanelli D."/>
            <person name="Grimwood J."/>
            <person name="Grossniklaus U."/>
            <person name="Hamada T."/>
            <person name="Haseloff J."/>
            <person name="Hetherington A.J."/>
            <person name="Higo A."/>
            <person name="Hirakawa Y."/>
            <person name="Hundley H.N."/>
            <person name="Ikeda Y."/>
            <person name="Inoue K."/>
            <person name="Inoue S.I."/>
            <person name="Ishida S."/>
            <person name="Jia Q."/>
            <person name="Kakita M."/>
            <person name="Kanazawa T."/>
            <person name="Kawai Y."/>
            <person name="Kawashima T."/>
            <person name="Kennedy M."/>
            <person name="Kinose K."/>
            <person name="Kinoshita T."/>
            <person name="Kohara Y."/>
            <person name="Koide E."/>
            <person name="Komatsu K."/>
            <person name="Kopischke S."/>
            <person name="Kubo M."/>
            <person name="Kyozuka J."/>
            <person name="Lagercrantz U."/>
            <person name="Lin S.S."/>
            <person name="Lindquist E."/>
            <person name="Lipzen A.M."/>
            <person name="Lu C.W."/>
            <person name="De Luna E."/>
            <person name="Martienssen R.A."/>
            <person name="Minamino N."/>
            <person name="Mizutani M."/>
            <person name="Mizutani M."/>
            <person name="Mochizuki N."/>
            <person name="Monte I."/>
            <person name="Mosher R."/>
            <person name="Nagasaki H."/>
            <person name="Nakagami H."/>
            <person name="Naramoto S."/>
            <person name="Nishitani K."/>
            <person name="Ohtani M."/>
            <person name="Okamoto T."/>
            <person name="Okumura M."/>
            <person name="Phillips J."/>
            <person name="Pollak B."/>
            <person name="Reinders A."/>
            <person name="Rovekamp M."/>
            <person name="Sano R."/>
            <person name="Sawa S."/>
            <person name="Schmid M.W."/>
            <person name="Shirakawa M."/>
            <person name="Solano R."/>
            <person name="Spunde A."/>
            <person name="Suetsugu N."/>
            <person name="Sugano S."/>
            <person name="Sugiyama A."/>
            <person name="Sun R."/>
            <person name="Suzuki Y."/>
            <person name="Takenaka M."/>
            <person name="Takezawa D."/>
            <person name="Tomogane H."/>
            <person name="Tsuzuki M."/>
            <person name="Ueda T."/>
            <person name="Umeda M."/>
            <person name="Ward J.M."/>
            <person name="Watanabe Y."/>
            <person name="Yazaki K."/>
            <person name="Yokoyama R."/>
            <person name="Yoshitake Y."/>
            <person name="Yotsui I."/>
            <person name="Zachgo S."/>
            <person name="Schmutz J."/>
        </authorList>
    </citation>
    <scope>NUCLEOTIDE SEQUENCE [LARGE SCALE GENOMIC DNA]</scope>
    <source>
        <strain evidence="11">Tak-1</strain>
    </source>
</reference>
<feature type="compositionally biased region" description="Basic and acidic residues" evidence="8">
    <location>
        <begin position="77"/>
        <end position="89"/>
    </location>
</feature>
<feature type="region of interest" description="Disordered" evidence="8">
    <location>
        <begin position="70"/>
        <end position="157"/>
    </location>
</feature>